<gene>
    <name evidence="1" type="ORF">AArcSt2_13425</name>
</gene>
<sequence length="418" mass="45640">MSVTANTDQLSEPAVLAHTKQRLFPEISEGSYVVTDTQFAAETWNAGIPIKPQIHEILSPFNHVELGSGYPDLVGVGSVDPELLAVDRFGQTPPLIAVEAKGYTASGTVDTERGIVQAHDRLSAANVAYMAAPSEAITQTDRVLARNLNVGVLAVSASGSVTLFEAPRVVGNQSTDAASAIRFQASAQGVTDNSFSLNHPKNYLGYPIALAADGDTDALLKQYQIVNATAQARRGASHLNLIDTSLGHARLTPLGKEVVRFAVRQSGSIDAALSEFESWYRSRKRFCELAPAWGELARRVLFAYRGTTLIIEELQQMHTDGFTELSLTEFVSYLHTLHPTFTIELFIKGTEAARRRVLTPEGNIRRAGLKDGEVYHSPTVFQLKAMLYHAGFLTDRGREPHRLDPQTDVWALCEPITV</sequence>
<reference evidence="1" key="1">
    <citation type="journal article" date="2022" name="Syst. Appl. Microbiol.">
        <title>Natronocalculus amylovorans gen. nov., sp. nov., and Natranaeroarchaeum aerophilus sp. nov., dominant culturable amylolytic natronoarchaea from hypersaline soda lakes in southwestern Siberia.</title>
        <authorList>
            <person name="Sorokin D.Y."/>
            <person name="Elcheninov A.G."/>
            <person name="Khizhniak T.V."/>
            <person name="Koenen M."/>
            <person name="Bale N.J."/>
            <person name="Damste J.S.S."/>
            <person name="Kublanov I.V."/>
        </authorList>
    </citation>
    <scope>NUCLEOTIDE SEQUENCE</scope>
    <source>
        <strain evidence="1">AArc-St2</strain>
    </source>
</reference>
<dbReference type="EMBL" id="JAKRVX010000006">
    <property type="protein sequence ID" value="MCL9817937.1"/>
    <property type="molecule type" value="Genomic_DNA"/>
</dbReference>
<evidence type="ECO:0000313" key="1">
    <source>
        <dbReference type="EMBL" id="MCL9817937.1"/>
    </source>
</evidence>
<accession>A0AAE3FYL4</accession>
<dbReference type="AlphaFoldDB" id="A0AAE3FYL4"/>
<proteinExistence type="predicted"/>
<dbReference type="Proteomes" id="UP001203207">
    <property type="component" value="Unassembled WGS sequence"/>
</dbReference>
<keyword evidence="2" id="KW-1185">Reference proteome</keyword>
<dbReference type="RefSeq" id="WP_250585314.1">
    <property type="nucleotide sequence ID" value="NZ_JAKRVX010000006.1"/>
</dbReference>
<protein>
    <submittedName>
        <fullName evidence="1">Uncharacterized protein</fullName>
    </submittedName>
</protein>
<comment type="caution">
    <text evidence="1">The sequence shown here is derived from an EMBL/GenBank/DDBJ whole genome shotgun (WGS) entry which is preliminary data.</text>
</comment>
<reference evidence="1" key="2">
    <citation type="submission" date="2022-02" db="EMBL/GenBank/DDBJ databases">
        <authorList>
            <person name="Elcheninov A.G."/>
            <person name="Sorokin D.Y."/>
            <person name="Kublanov I.V."/>
        </authorList>
    </citation>
    <scope>NUCLEOTIDE SEQUENCE</scope>
    <source>
        <strain evidence="1">AArc-St2</strain>
    </source>
</reference>
<evidence type="ECO:0000313" key="2">
    <source>
        <dbReference type="Proteomes" id="UP001203207"/>
    </source>
</evidence>
<name>A0AAE3FYL4_9EURY</name>
<organism evidence="1 2">
    <name type="scientific">Natronocalculus amylovorans</name>
    <dbReference type="NCBI Taxonomy" id="2917812"/>
    <lineage>
        <taxon>Archaea</taxon>
        <taxon>Methanobacteriati</taxon>
        <taxon>Methanobacteriota</taxon>
        <taxon>Stenosarchaea group</taxon>
        <taxon>Halobacteria</taxon>
        <taxon>Halobacteriales</taxon>
        <taxon>Haloferacaceae</taxon>
        <taxon>Natronocalculus</taxon>
    </lineage>
</organism>